<evidence type="ECO:0000256" key="6">
    <source>
        <dbReference type="SAM" id="MobiDB-lite"/>
    </source>
</evidence>
<dbReference type="GO" id="GO:0016281">
    <property type="term" value="C:eukaryotic translation initiation factor 4F complex"/>
    <property type="evidence" value="ECO:0007669"/>
    <property type="project" value="TreeGrafter"/>
</dbReference>
<evidence type="ECO:0000256" key="5">
    <source>
        <dbReference type="ARBA" id="ARBA00057610"/>
    </source>
</evidence>
<comment type="similarity">
    <text evidence="1">Belongs to the eukaryotic initiation factor 4G family.</text>
</comment>
<protein>
    <recommendedName>
        <fullName evidence="7">MI domain-containing protein</fullName>
    </recommendedName>
</protein>
<dbReference type="FunFam" id="1.25.40.180:FF:000036">
    <property type="entry name" value="Eukaryotic translation initiation factor isoform 4G-2"/>
    <property type="match status" value="1"/>
</dbReference>
<comment type="caution">
    <text evidence="8">The sequence shown here is derived from an EMBL/GenBank/DDBJ whole genome shotgun (WGS) entry which is preliminary data.</text>
</comment>
<dbReference type="FunFam" id="1.25.40.180:FF:000027">
    <property type="entry name" value="Eukaryotic translation initiation factor isoform 4G-2"/>
    <property type="match status" value="1"/>
</dbReference>
<feature type="compositionally biased region" description="Basic and acidic residues" evidence="6">
    <location>
        <begin position="125"/>
        <end position="134"/>
    </location>
</feature>
<dbReference type="GO" id="GO:0006417">
    <property type="term" value="P:regulation of translation"/>
    <property type="evidence" value="ECO:0007669"/>
    <property type="project" value="UniProtKB-KW"/>
</dbReference>
<feature type="region of interest" description="Disordered" evidence="6">
    <location>
        <begin position="531"/>
        <end position="550"/>
    </location>
</feature>
<dbReference type="Proteomes" id="UP000593574">
    <property type="component" value="Unassembled WGS sequence"/>
</dbReference>
<dbReference type="Pfam" id="PF02854">
    <property type="entry name" value="MIF4G"/>
    <property type="match status" value="1"/>
</dbReference>
<dbReference type="SUPFAM" id="SSF48371">
    <property type="entry name" value="ARM repeat"/>
    <property type="match status" value="2"/>
</dbReference>
<dbReference type="InterPro" id="IPR003891">
    <property type="entry name" value="Initiation_fac_eIF4g_MI"/>
</dbReference>
<dbReference type="GO" id="GO:0003743">
    <property type="term" value="F:translation initiation factor activity"/>
    <property type="evidence" value="ECO:0007669"/>
    <property type="project" value="UniProtKB-KW"/>
</dbReference>
<organism evidence="8 9">
    <name type="scientific">Gossypium laxum</name>
    <dbReference type="NCBI Taxonomy" id="34288"/>
    <lineage>
        <taxon>Eukaryota</taxon>
        <taxon>Viridiplantae</taxon>
        <taxon>Streptophyta</taxon>
        <taxon>Embryophyta</taxon>
        <taxon>Tracheophyta</taxon>
        <taxon>Spermatophyta</taxon>
        <taxon>Magnoliopsida</taxon>
        <taxon>eudicotyledons</taxon>
        <taxon>Gunneridae</taxon>
        <taxon>Pentapetalae</taxon>
        <taxon>rosids</taxon>
        <taxon>malvids</taxon>
        <taxon>Malvales</taxon>
        <taxon>Malvaceae</taxon>
        <taxon>Malvoideae</taxon>
        <taxon>Gossypium</taxon>
    </lineage>
</organism>
<dbReference type="SMART" id="SM00544">
    <property type="entry name" value="MA3"/>
    <property type="match status" value="1"/>
</dbReference>
<dbReference type="PANTHER" id="PTHR23253">
    <property type="entry name" value="EUKARYOTIC TRANSLATION INITIATION FACTOR 4 GAMMA"/>
    <property type="match status" value="1"/>
</dbReference>
<keyword evidence="9" id="KW-1185">Reference proteome</keyword>
<feature type="compositionally biased region" description="Polar residues" evidence="6">
    <location>
        <begin position="540"/>
        <end position="549"/>
    </location>
</feature>
<feature type="compositionally biased region" description="Polar residues" evidence="6">
    <location>
        <begin position="113"/>
        <end position="124"/>
    </location>
</feature>
<gene>
    <name evidence="8" type="ORF">Golax_000713</name>
</gene>
<dbReference type="Gene3D" id="1.25.40.180">
    <property type="match status" value="2"/>
</dbReference>
<evidence type="ECO:0000256" key="2">
    <source>
        <dbReference type="ARBA" id="ARBA00022540"/>
    </source>
</evidence>
<evidence type="ECO:0000313" key="8">
    <source>
        <dbReference type="EMBL" id="MBA0727752.1"/>
    </source>
</evidence>
<dbReference type="AlphaFoldDB" id="A0A7J9AUX5"/>
<feature type="region of interest" description="Disordered" evidence="6">
    <location>
        <begin position="1"/>
        <end position="37"/>
    </location>
</feature>
<feature type="compositionally biased region" description="Low complexity" evidence="6">
    <location>
        <begin position="19"/>
        <end position="37"/>
    </location>
</feature>
<evidence type="ECO:0000256" key="3">
    <source>
        <dbReference type="ARBA" id="ARBA00022845"/>
    </source>
</evidence>
<evidence type="ECO:0000313" key="9">
    <source>
        <dbReference type="Proteomes" id="UP000593574"/>
    </source>
</evidence>
<keyword evidence="2" id="KW-0396">Initiation factor</keyword>
<dbReference type="SMART" id="SM00543">
    <property type="entry name" value="MIF4G"/>
    <property type="match status" value="1"/>
</dbReference>
<feature type="region of interest" description="Disordered" evidence="6">
    <location>
        <begin position="105"/>
        <end position="150"/>
    </location>
</feature>
<evidence type="ECO:0000256" key="4">
    <source>
        <dbReference type="ARBA" id="ARBA00022917"/>
    </source>
</evidence>
<dbReference type="InterPro" id="IPR003890">
    <property type="entry name" value="MIF4G-like_typ-3"/>
</dbReference>
<evidence type="ECO:0000256" key="1">
    <source>
        <dbReference type="ARBA" id="ARBA00005775"/>
    </source>
</evidence>
<accession>A0A7J9AUX5</accession>
<name>A0A7J9AUX5_9ROSI</name>
<dbReference type="InterPro" id="IPR016024">
    <property type="entry name" value="ARM-type_fold"/>
</dbReference>
<reference evidence="8 9" key="1">
    <citation type="journal article" date="2019" name="Genome Biol. Evol.">
        <title>Insights into the evolution of the New World diploid cottons (Gossypium, subgenus Houzingenia) based on genome sequencing.</title>
        <authorList>
            <person name="Grover C.E."/>
            <person name="Arick M.A. 2nd"/>
            <person name="Thrash A."/>
            <person name="Conover J.L."/>
            <person name="Sanders W.S."/>
            <person name="Peterson D.G."/>
            <person name="Frelichowski J.E."/>
            <person name="Scheffler J.A."/>
            <person name="Scheffler B.E."/>
            <person name="Wendel J.F."/>
        </authorList>
    </citation>
    <scope>NUCLEOTIDE SEQUENCE [LARGE SCALE GENOMIC DNA]</scope>
    <source>
        <strain evidence="8">4</strain>
        <tissue evidence="8">Leaf</tissue>
    </source>
</reference>
<dbReference type="Pfam" id="PF02847">
    <property type="entry name" value="MA3"/>
    <property type="match status" value="1"/>
</dbReference>
<comment type="function">
    <text evidence="5">Plays a role in the accumulation of some potyvirus during viral infection.</text>
</comment>
<feature type="domain" description="MI" evidence="7">
    <location>
        <begin position="610"/>
        <end position="732"/>
    </location>
</feature>
<proteinExistence type="inferred from homology"/>
<dbReference type="GO" id="GO:0003729">
    <property type="term" value="F:mRNA binding"/>
    <property type="evidence" value="ECO:0007669"/>
    <property type="project" value="TreeGrafter"/>
</dbReference>
<keyword evidence="4" id="KW-0648">Protein biosynthesis</keyword>
<dbReference type="PROSITE" id="PS51366">
    <property type="entry name" value="MI"/>
    <property type="match status" value="1"/>
</dbReference>
<sequence length="775" mass="85536">MQQGDQTVLSLRPGGGRGSRLFGAPSSSSSSSSLAFGSLSSDLPVFRPHAGAPPAFSIKVGDSRFEGRERVQYTRDQLLKLREAVEVSDEILKIEREIEVELFGEDQNRTRGESNPPNQSQNRYSEPDNRDWRNRSAQFSSDGEERSWESLHDRELGNHYDSKQPEASQFNRQAQISFNQLGGQTSALVKAEVPWSARRGNLSEKDRVLKTVKGILNKLTPEKYDLLKGQLIDSGITSADILKGVISLIFEKAVLEPTFCPMYALLCSDLNDKLPSFPSDEPGGKEITFKRVLLNNCQEAFEGADKLREEVAQMIAPELEMERREKERLVKLRTLGNIRLIGELLKQKMVPEKIVHHIVQELLGHDTKACPVEENVEAICQFFNTIGKQLDESLKSRRINDAYFNRLKELVTNPQLASRLRFMVRDVLDLRANNWVPRREEVKAKTITEIHSEAEKNLGLRPGATASIRNSRIVSVGPMSPGGFPITRPGTGGLMPGMPGTRRMPGMPGMENDNWEVPRTRSMPRGDGLGMLPGGRVPSPSINKPTSVNPRLLPQGSGGLMSGRTSALLQGSSSPPVAQPSLPAKPVLVSAVSPVLEKPVTPASRLNQDELSRKTKALLEEYFSVRLLDEALQCVEELKSPGYYPEVVKEAISIALEKIPPCVEPVSKLIEYLFIKKVLTARDIGTGCLLYGALLDDIGIDLPKAPNNFGEIIGKLALAGGLDFNVVREILKKMEDDLYQKAVFDAAMRIVSSSPSGQAVLEAQASEVKVCQSLF</sequence>
<evidence type="ECO:0000259" key="7">
    <source>
        <dbReference type="PROSITE" id="PS51366"/>
    </source>
</evidence>
<dbReference type="PANTHER" id="PTHR23253:SF53">
    <property type="entry name" value="EUKARYOTIC TRANSLATION INITIATION FACTOR ISOFORM 4G-1"/>
    <property type="match status" value="1"/>
</dbReference>
<dbReference type="EMBL" id="JABEZV010000013">
    <property type="protein sequence ID" value="MBA0727752.1"/>
    <property type="molecule type" value="Genomic_DNA"/>
</dbReference>
<keyword evidence="3" id="KW-0810">Translation regulation</keyword>